<feature type="compositionally biased region" description="Low complexity" evidence="2">
    <location>
        <begin position="322"/>
        <end position="358"/>
    </location>
</feature>
<organism evidence="4 5">
    <name type="scientific">Bifidobacterium goeldii</name>
    <dbReference type="NCBI Taxonomy" id="2306975"/>
    <lineage>
        <taxon>Bacteria</taxon>
        <taxon>Bacillati</taxon>
        <taxon>Actinomycetota</taxon>
        <taxon>Actinomycetes</taxon>
        <taxon>Bifidobacteriales</taxon>
        <taxon>Bifidobacteriaceae</taxon>
        <taxon>Bifidobacterium</taxon>
    </lineage>
</organism>
<reference evidence="4 5" key="1">
    <citation type="submission" date="2018-09" db="EMBL/GenBank/DDBJ databases">
        <title>Characterization of the phylogenetic diversity of five novel species belonging to the genus Bifidobacterium.</title>
        <authorList>
            <person name="Lugli G.A."/>
            <person name="Duranti S."/>
            <person name="Milani C."/>
        </authorList>
    </citation>
    <scope>NUCLEOTIDE SEQUENCE [LARGE SCALE GENOMIC DNA]</scope>
    <source>
        <strain evidence="4 5">2034B</strain>
    </source>
</reference>
<dbReference type="InterPro" id="IPR007921">
    <property type="entry name" value="CHAP_dom"/>
</dbReference>
<keyword evidence="5" id="KW-1185">Reference proteome</keyword>
<keyword evidence="1" id="KW-0175">Coiled coil</keyword>
<dbReference type="Pfam" id="PF05257">
    <property type="entry name" value="CHAP"/>
    <property type="match status" value="1"/>
</dbReference>
<evidence type="ECO:0000259" key="3">
    <source>
        <dbReference type="PROSITE" id="PS50911"/>
    </source>
</evidence>
<protein>
    <submittedName>
        <fullName evidence="4">Amidase</fullName>
    </submittedName>
</protein>
<evidence type="ECO:0000313" key="4">
    <source>
        <dbReference type="EMBL" id="RSX51703.1"/>
    </source>
</evidence>
<evidence type="ECO:0000256" key="2">
    <source>
        <dbReference type="SAM" id="MobiDB-lite"/>
    </source>
</evidence>
<feature type="compositionally biased region" description="Polar residues" evidence="2">
    <location>
        <begin position="278"/>
        <end position="294"/>
    </location>
</feature>
<evidence type="ECO:0000256" key="1">
    <source>
        <dbReference type="SAM" id="Coils"/>
    </source>
</evidence>
<feature type="domain" description="Peptidase C51" evidence="3">
    <location>
        <begin position="384"/>
        <end position="512"/>
    </location>
</feature>
<dbReference type="SUPFAM" id="SSF54001">
    <property type="entry name" value="Cysteine proteinases"/>
    <property type="match status" value="1"/>
</dbReference>
<accession>A0A430FFR3</accession>
<feature type="region of interest" description="Disordered" evidence="2">
    <location>
        <begin position="266"/>
        <end position="294"/>
    </location>
</feature>
<evidence type="ECO:0000313" key="5">
    <source>
        <dbReference type="Proteomes" id="UP000287533"/>
    </source>
</evidence>
<feature type="region of interest" description="Disordered" evidence="2">
    <location>
        <begin position="316"/>
        <end position="364"/>
    </location>
</feature>
<dbReference type="Proteomes" id="UP000287533">
    <property type="component" value="Unassembled WGS sequence"/>
</dbReference>
<dbReference type="EMBL" id="QXGL01000006">
    <property type="protein sequence ID" value="RSX51703.1"/>
    <property type="molecule type" value="Genomic_DNA"/>
</dbReference>
<feature type="coiled-coil region" evidence="1">
    <location>
        <begin position="107"/>
        <end position="176"/>
    </location>
</feature>
<dbReference type="AlphaFoldDB" id="A0A430FFR3"/>
<dbReference type="Gene3D" id="6.10.250.3150">
    <property type="match status" value="1"/>
</dbReference>
<comment type="caution">
    <text evidence="4">The sequence shown here is derived from an EMBL/GenBank/DDBJ whole genome shotgun (WGS) entry which is preliminary data.</text>
</comment>
<sequence length="513" mass="54350">MRFAAKPFANGASLSDSFVTMPHILCFKEGWEQHMKRMAKRARAFTALMLAAATAFGFGTITAATPSSAQAVPSMSEYQQKVQNHNNLKAQLAGVDSKLADLIVKLNDLTENQIPAAEQAAQEAAQKAEQAKSLAEATAARLEAAKNDKTSLEEKIKQTGADYDDAKDAVAQLARESFHGSDASNVMDVVTNATTTEDFVNKMQSEAAVTRSEANAANDAATSLNTSMNRKQRLSAIEDEITQLKVQADEQAASAQQAANAAAAKQQELQTLRDESTAARSQLESQKNALTTQSAKEAAELVSMKAEIDAWSAQNNTGKADASTGGAQQTGGSSSAGSSSGSSSNSSSNNSSSNAGNAGNAGGSQAGGSGNANGMNYDVPGNCYEGMAYCYGHPTGNTVGGSAYPWSQCTWYAYRRRVYYYHLPTGSYMGNGQDWANSGRKLGYLVNRTPHVGAAMVFKAGQLGHSPIYGHVAVVERVNADGSVFISECGSIWQGNAHWMTVYNASNYEYVHY</sequence>
<dbReference type="PROSITE" id="PS50911">
    <property type="entry name" value="CHAP"/>
    <property type="match status" value="1"/>
</dbReference>
<proteinExistence type="predicted"/>
<gene>
    <name evidence="4" type="ORF">D2E25_1678</name>
</gene>
<dbReference type="Gene3D" id="3.90.1720.10">
    <property type="entry name" value="endopeptidase domain like (from Nostoc punctiforme)"/>
    <property type="match status" value="1"/>
</dbReference>
<name>A0A430FFR3_9BIFI</name>
<dbReference type="InterPro" id="IPR038765">
    <property type="entry name" value="Papain-like_cys_pep_sf"/>
</dbReference>